<reference evidence="3 4" key="1">
    <citation type="submission" date="2015-07" db="EMBL/GenBank/DDBJ databases">
        <title>The genome of Eufriesea mexicana.</title>
        <authorList>
            <person name="Pan H."/>
            <person name="Kapheim K."/>
        </authorList>
    </citation>
    <scope>NUCLEOTIDE SEQUENCE [LARGE SCALE GENOMIC DNA]</scope>
    <source>
        <strain evidence="3">0111107269</strain>
        <tissue evidence="3">Whole body</tissue>
    </source>
</reference>
<keyword evidence="1" id="KW-0479">Metal-binding</keyword>
<evidence type="ECO:0000256" key="1">
    <source>
        <dbReference type="PROSITE-ProRule" id="PRU00325"/>
    </source>
</evidence>
<gene>
    <name evidence="3" type="ORF">WN48_05568</name>
</gene>
<dbReference type="GO" id="GO:0008270">
    <property type="term" value="F:zinc ion binding"/>
    <property type="evidence" value="ECO:0007669"/>
    <property type="project" value="UniProtKB-KW"/>
</dbReference>
<evidence type="ECO:0000259" key="2">
    <source>
        <dbReference type="PROSITE" id="PS50966"/>
    </source>
</evidence>
<evidence type="ECO:0000313" key="4">
    <source>
        <dbReference type="Proteomes" id="UP000250275"/>
    </source>
</evidence>
<protein>
    <recommendedName>
        <fullName evidence="2">SWIM-type domain-containing protein</fullName>
    </recommendedName>
</protein>
<dbReference type="EMBL" id="KQ763441">
    <property type="protein sequence ID" value="OAD55094.1"/>
    <property type="molecule type" value="Genomic_DNA"/>
</dbReference>
<proteinExistence type="predicted"/>
<keyword evidence="1" id="KW-0862">Zinc</keyword>
<dbReference type="InterPro" id="IPR007527">
    <property type="entry name" value="Znf_SWIM"/>
</dbReference>
<name>A0A310SCQ0_9HYME</name>
<dbReference type="Proteomes" id="UP000250275">
    <property type="component" value="Unassembled WGS sequence"/>
</dbReference>
<accession>A0A310SCQ0</accession>
<keyword evidence="4" id="KW-1185">Reference proteome</keyword>
<keyword evidence="1" id="KW-0863">Zinc-finger</keyword>
<dbReference type="AlphaFoldDB" id="A0A310SCQ0"/>
<organism evidence="3 4">
    <name type="scientific">Eufriesea mexicana</name>
    <dbReference type="NCBI Taxonomy" id="516756"/>
    <lineage>
        <taxon>Eukaryota</taxon>
        <taxon>Metazoa</taxon>
        <taxon>Ecdysozoa</taxon>
        <taxon>Arthropoda</taxon>
        <taxon>Hexapoda</taxon>
        <taxon>Insecta</taxon>
        <taxon>Pterygota</taxon>
        <taxon>Neoptera</taxon>
        <taxon>Endopterygota</taxon>
        <taxon>Hymenoptera</taxon>
        <taxon>Apocrita</taxon>
        <taxon>Aculeata</taxon>
        <taxon>Apoidea</taxon>
        <taxon>Anthophila</taxon>
        <taxon>Apidae</taxon>
        <taxon>Eufriesea</taxon>
    </lineage>
</organism>
<evidence type="ECO:0000313" key="3">
    <source>
        <dbReference type="EMBL" id="OAD55094.1"/>
    </source>
</evidence>
<sequence>MPYFSYIILSVQYPIWRIGVHVPKNILCTCMPIRVTYARTCAHTAACLYFFIIDFIINIQIMEDIAAPKSAVQKTISYLKRS</sequence>
<dbReference type="PROSITE" id="PS50966">
    <property type="entry name" value="ZF_SWIM"/>
    <property type="match status" value="1"/>
</dbReference>
<feature type="domain" description="SWIM-type" evidence="2">
    <location>
        <begin position="16"/>
        <end position="52"/>
    </location>
</feature>